<dbReference type="SUPFAM" id="SSF54001">
    <property type="entry name" value="Cysteine proteinases"/>
    <property type="match status" value="1"/>
</dbReference>
<evidence type="ECO:0000313" key="5">
    <source>
        <dbReference type="EMBL" id="KAL3086321.1"/>
    </source>
</evidence>
<feature type="domain" description="USP" evidence="4">
    <location>
        <begin position="173"/>
        <end position="422"/>
    </location>
</feature>
<dbReference type="Pfam" id="PF00443">
    <property type="entry name" value="UCH"/>
    <property type="match status" value="1"/>
</dbReference>
<dbReference type="PROSITE" id="PS50235">
    <property type="entry name" value="USP_3"/>
    <property type="match status" value="1"/>
</dbReference>
<comment type="caution">
    <text evidence="5">The sequence shown here is derived from an EMBL/GenBank/DDBJ whole genome shotgun (WGS) entry which is preliminary data.</text>
</comment>
<reference evidence="5 6" key="1">
    <citation type="submission" date="2024-10" db="EMBL/GenBank/DDBJ databases">
        <authorList>
            <person name="Kim D."/>
        </authorList>
    </citation>
    <scope>NUCLEOTIDE SEQUENCE [LARGE SCALE GENOMIC DNA]</scope>
    <source>
        <strain evidence="5">Taebaek</strain>
    </source>
</reference>
<dbReference type="PANTHER" id="PTHR21646:SF91">
    <property type="entry name" value="USP DOMAIN-CONTAINING PROTEIN"/>
    <property type="match status" value="1"/>
</dbReference>
<proteinExistence type="predicted"/>
<dbReference type="Gene3D" id="3.90.70.10">
    <property type="entry name" value="Cysteine proteinases"/>
    <property type="match status" value="1"/>
</dbReference>
<comment type="catalytic activity">
    <reaction evidence="1">
        <text>Thiol-dependent hydrolysis of ester, thioester, amide, peptide and isopeptide bonds formed by the C-terminal Gly of ubiquitin (a 76-residue protein attached to proteins as an intracellular targeting signal).</text>
        <dbReference type="EC" id="3.4.19.12"/>
    </reaction>
</comment>
<dbReference type="InterPro" id="IPR050185">
    <property type="entry name" value="Ub_carboxyl-term_hydrolase"/>
</dbReference>
<dbReference type="EMBL" id="JBICCN010000208">
    <property type="protein sequence ID" value="KAL3086321.1"/>
    <property type="molecule type" value="Genomic_DNA"/>
</dbReference>
<dbReference type="InterPro" id="IPR018200">
    <property type="entry name" value="USP_CS"/>
</dbReference>
<evidence type="ECO:0000313" key="6">
    <source>
        <dbReference type="Proteomes" id="UP001620645"/>
    </source>
</evidence>
<dbReference type="InterPro" id="IPR001394">
    <property type="entry name" value="Peptidase_C19_UCH"/>
</dbReference>
<name>A0ABD2J5Y6_HETSC</name>
<accession>A0ABD2J5Y6</accession>
<feature type="region of interest" description="Disordered" evidence="3">
    <location>
        <begin position="385"/>
        <end position="422"/>
    </location>
</feature>
<protein>
    <recommendedName>
        <fullName evidence="2">ubiquitinyl hydrolase 1</fullName>
        <ecNumber evidence="2">3.4.19.12</ecNumber>
    </recommendedName>
</protein>
<dbReference type="AlphaFoldDB" id="A0ABD2J5Y6"/>
<evidence type="ECO:0000259" key="4">
    <source>
        <dbReference type="PROSITE" id="PS50235"/>
    </source>
</evidence>
<gene>
    <name evidence="5" type="ORF">niasHS_008619</name>
</gene>
<evidence type="ECO:0000256" key="1">
    <source>
        <dbReference type="ARBA" id="ARBA00000707"/>
    </source>
</evidence>
<keyword evidence="6" id="KW-1185">Reference proteome</keyword>
<dbReference type="InterPro" id="IPR038765">
    <property type="entry name" value="Papain-like_cys_pep_sf"/>
</dbReference>
<sequence>MFPTNRGEIENACDFRRVKECWPCVSVLLFRKEVRPKSRPPGTDSARRQQRSFHRVKEVVGLVCLSCSLQKKSDRRVVHPARTRPGGNKRSFHRVKEVFGRKQSLKERRWGRVFVLKQQQTMSAVAPSARKGQKAEKEINHDESDKHFMIAYEKATQRISKYSVRNETPIGHTGLVNLGNACFMNAILQPLLHAPIFSQLFLEKSAQGFVNGNNGKKGIISGAFSALIDLALSGEFSAISPAFFLEIIARNVNRQFGNKRQHDAEEFQIYLLDAFREEMKTANGLQSFEQNYDSSNLRKSASDFFKRSQLFSSSPINGMFNVSDDFLCNSMQHLRYDDCSFRGHELNKRRVAHQQKLLEPQRLPGGALFANKSRAQMGLPEVQIQRAGDPKHKDLDSAPSAHHSAEIDFPSAMEISSKMKSN</sequence>
<dbReference type="PROSITE" id="PS00972">
    <property type="entry name" value="USP_1"/>
    <property type="match status" value="1"/>
</dbReference>
<evidence type="ECO:0000256" key="3">
    <source>
        <dbReference type="SAM" id="MobiDB-lite"/>
    </source>
</evidence>
<dbReference type="InterPro" id="IPR028889">
    <property type="entry name" value="USP"/>
</dbReference>
<evidence type="ECO:0000256" key="2">
    <source>
        <dbReference type="ARBA" id="ARBA00012759"/>
    </source>
</evidence>
<dbReference type="GO" id="GO:0004843">
    <property type="term" value="F:cysteine-type deubiquitinase activity"/>
    <property type="evidence" value="ECO:0007669"/>
    <property type="project" value="UniProtKB-EC"/>
</dbReference>
<dbReference type="PANTHER" id="PTHR21646">
    <property type="entry name" value="UBIQUITIN CARBOXYL-TERMINAL HYDROLASE"/>
    <property type="match status" value="1"/>
</dbReference>
<dbReference type="EC" id="3.4.19.12" evidence="2"/>
<dbReference type="Proteomes" id="UP001620645">
    <property type="component" value="Unassembled WGS sequence"/>
</dbReference>
<organism evidence="5 6">
    <name type="scientific">Heterodera schachtii</name>
    <name type="common">Sugarbeet cyst nematode worm</name>
    <name type="synonym">Tylenchus schachtii</name>
    <dbReference type="NCBI Taxonomy" id="97005"/>
    <lineage>
        <taxon>Eukaryota</taxon>
        <taxon>Metazoa</taxon>
        <taxon>Ecdysozoa</taxon>
        <taxon>Nematoda</taxon>
        <taxon>Chromadorea</taxon>
        <taxon>Rhabditida</taxon>
        <taxon>Tylenchina</taxon>
        <taxon>Tylenchomorpha</taxon>
        <taxon>Tylenchoidea</taxon>
        <taxon>Heteroderidae</taxon>
        <taxon>Heteroderinae</taxon>
        <taxon>Heterodera</taxon>
    </lineage>
</organism>